<dbReference type="PIRSF" id="PIRSF004486">
    <property type="entry name" value="MraW"/>
    <property type="match status" value="1"/>
</dbReference>
<name>A0A2N0AP14_9LEPT</name>
<keyword evidence="4 6" id="KW-0808">Transferase</keyword>
<comment type="catalytic activity">
    <reaction evidence="6">
        <text>cytidine(1402) in 16S rRNA + S-adenosyl-L-methionine = N(4)-methylcytidine(1402) in 16S rRNA + S-adenosyl-L-homocysteine + H(+)</text>
        <dbReference type="Rhea" id="RHEA:42928"/>
        <dbReference type="Rhea" id="RHEA-COMP:10286"/>
        <dbReference type="Rhea" id="RHEA-COMP:10287"/>
        <dbReference type="ChEBI" id="CHEBI:15378"/>
        <dbReference type="ChEBI" id="CHEBI:57856"/>
        <dbReference type="ChEBI" id="CHEBI:59789"/>
        <dbReference type="ChEBI" id="CHEBI:74506"/>
        <dbReference type="ChEBI" id="CHEBI:82748"/>
        <dbReference type="EC" id="2.1.1.199"/>
    </reaction>
</comment>
<dbReference type="OrthoDB" id="9806637at2"/>
<comment type="subcellular location">
    <subcellularLocation>
        <location evidence="6">Cytoplasm</location>
    </subcellularLocation>
</comment>
<keyword evidence="6" id="KW-0963">Cytoplasm</keyword>
<dbReference type="InterPro" id="IPR029063">
    <property type="entry name" value="SAM-dependent_MTases_sf"/>
</dbReference>
<proteinExistence type="inferred from homology"/>
<evidence type="ECO:0000256" key="1">
    <source>
        <dbReference type="ARBA" id="ARBA00010396"/>
    </source>
</evidence>
<evidence type="ECO:0000256" key="3">
    <source>
        <dbReference type="ARBA" id="ARBA00022603"/>
    </source>
</evidence>
<dbReference type="Gene3D" id="1.10.150.170">
    <property type="entry name" value="Putative methyltransferase TM0872, insert domain"/>
    <property type="match status" value="1"/>
</dbReference>
<dbReference type="SUPFAM" id="SSF53335">
    <property type="entry name" value="S-adenosyl-L-methionine-dependent methyltransferases"/>
    <property type="match status" value="1"/>
</dbReference>
<dbReference type="InterPro" id="IPR023397">
    <property type="entry name" value="SAM-dep_MeTrfase_MraW_recog"/>
</dbReference>
<dbReference type="GO" id="GO:0071424">
    <property type="term" value="F:rRNA (cytosine-N4-)-methyltransferase activity"/>
    <property type="evidence" value="ECO:0007669"/>
    <property type="project" value="UniProtKB-UniRule"/>
</dbReference>
<dbReference type="EC" id="2.1.1.199" evidence="6"/>
<dbReference type="Gene3D" id="3.40.50.150">
    <property type="entry name" value="Vaccinia Virus protein VP39"/>
    <property type="match status" value="1"/>
</dbReference>
<dbReference type="Proteomes" id="UP000232145">
    <property type="component" value="Unassembled WGS sequence"/>
</dbReference>
<dbReference type="NCBIfam" id="TIGR00006">
    <property type="entry name" value="16S rRNA (cytosine(1402)-N(4))-methyltransferase RsmH"/>
    <property type="match status" value="1"/>
</dbReference>
<evidence type="ECO:0000256" key="2">
    <source>
        <dbReference type="ARBA" id="ARBA00022552"/>
    </source>
</evidence>
<evidence type="ECO:0000256" key="6">
    <source>
        <dbReference type="HAMAP-Rule" id="MF_01007"/>
    </source>
</evidence>
<dbReference type="PANTHER" id="PTHR11265:SF0">
    <property type="entry name" value="12S RRNA N4-METHYLCYTIDINE METHYLTRANSFERASE"/>
    <property type="match status" value="1"/>
</dbReference>
<feature type="binding site" evidence="6">
    <location>
        <position position="86"/>
    </location>
    <ligand>
        <name>S-adenosyl-L-methionine</name>
        <dbReference type="ChEBI" id="CHEBI:59789"/>
    </ligand>
</feature>
<feature type="binding site" evidence="6">
    <location>
        <begin position="37"/>
        <end position="39"/>
    </location>
    <ligand>
        <name>S-adenosyl-L-methionine</name>
        <dbReference type="ChEBI" id="CHEBI:59789"/>
    </ligand>
</feature>
<dbReference type="Pfam" id="PF01795">
    <property type="entry name" value="Methyltransf_5"/>
    <property type="match status" value="1"/>
</dbReference>
<comment type="function">
    <text evidence="6">Specifically methylates the N4 position of cytidine in position 1402 (C1402) of 16S rRNA.</text>
</comment>
<organism evidence="7 8">
    <name type="scientific">Leptospira harrisiae</name>
    <dbReference type="NCBI Taxonomy" id="2023189"/>
    <lineage>
        <taxon>Bacteria</taxon>
        <taxon>Pseudomonadati</taxon>
        <taxon>Spirochaetota</taxon>
        <taxon>Spirochaetia</taxon>
        <taxon>Leptospirales</taxon>
        <taxon>Leptospiraceae</taxon>
        <taxon>Leptospira</taxon>
    </lineage>
</organism>
<dbReference type="RefSeq" id="WP_100742955.1">
    <property type="nucleotide sequence ID" value="NZ_NPDW01000001.1"/>
</dbReference>
<dbReference type="GO" id="GO:0005737">
    <property type="term" value="C:cytoplasm"/>
    <property type="evidence" value="ECO:0007669"/>
    <property type="project" value="UniProtKB-SubCell"/>
</dbReference>
<evidence type="ECO:0000256" key="5">
    <source>
        <dbReference type="ARBA" id="ARBA00022691"/>
    </source>
</evidence>
<protein>
    <recommendedName>
        <fullName evidence="6">Ribosomal RNA small subunit methyltransferase H</fullName>
        <ecNumber evidence="6">2.1.1.199</ecNumber>
    </recommendedName>
    <alternativeName>
        <fullName evidence="6">16S rRNA m(4)C1402 methyltransferase</fullName>
    </alternativeName>
    <alternativeName>
        <fullName evidence="6">rRNA (cytosine-N(4)-)-methyltransferase RsmH</fullName>
    </alternativeName>
</protein>
<dbReference type="PANTHER" id="PTHR11265">
    <property type="entry name" value="S-ADENOSYL-METHYLTRANSFERASE MRAW"/>
    <property type="match status" value="1"/>
</dbReference>
<evidence type="ECO:0000313" key="7">
    <source>
        <dbReference type="EMBL" id="PJZ86054.1"/>
    </source>
</evidence>
<sequence length="314" mass="35920">MSESPHIPVLPREVIDLLQKSEVTEPQWFLDGTAGEGGHSKLILQTFPKAKLILIDRDAVMLERAKKEIQSVIGSLDRVFAFQMNFSEVDKDFLDSLDCPGLDGALVDLGVSLFHFLHSGRGFTFKNEEPLDMRLEPQVGQKTAADVVNYSTVLHLKKVFWEYGEERWALKVANNIVQSRHKKKFETNTDLVKLVEASIPRKFWPKESHPATKIFQALRIEVNEELLHAEKGIRSLSECLKVGGVLACISFHSLEDRIVKWTFRDLKTTDHFEILTKKPILPTDSEIKENRASRSAKLRGLQKINPILNKRWER</sequence>
<evidence type="ECO:0000313" key="8">
    <source>
        <dbReference type="Proteomes" id="UP000232145"/>
    </source>
</evidence>
<comment type="similarity">
    <text evidence="1 6">Belongs to the methyltransferase superfamily. RsmH family.</text>
</comment>
<accession>A0A2N0AP14</accession>
<reference evidence="7 8" key="1">
    <citation type="submission" date="2017-07" db="EMBL/GenBank/DDBJ databases">
        <title>Leptospira spp. isolated from tropical soils.</title>
        <authorList>
            <person name="Thibeaux R."/>
            <person name="Iraola G."/>
            <person name="Ferres I."/>
            <person name="Bierque E."/>
            <person name="Girault D."/>
            <person name="Soupe-Gilbert M.-E."/>
            <person name="Picardeau M."/>
            <person name="Goarant C."/>
        </authorList>
    </citation>
    <scope>NUCLEOTIDE SEQUENCE [LARGE SCALE GENOMIC DNA]</scope>
    <source>
        <strain evidence="7 8">FH2-B-A1</strain>
    </source>
</reference>
<keyword evidence="3 6" id="KW-0489">Methyltransferase</keyword>
<feature type="binding site" evidence="6">
    <location>
        <position position="56"/>
    </location>
    <ligand>
        <name>S-adenosyl-L-methionine</name>
        <dbReference type="ChEBI" id="CHEBI:59789"/>
    </ligand>
</feature>
<dbReference type="AlphaFoldDB" id="A0A2N0AP14"/>
<dbReference type="SUPFAM" id="SSF81799">
    <property type="entry name" value="Putative methyltransferase TM0872, insert domain"/>
    <property type="match status" value="1"/>
</dbReference>
<keyword evidence="8" id="KW-1185">Reference proteome</keyword>
<keyword evidence="5 6" id="KW-0949">S-adenosyl-L-methionine</keyword>
<dbReference type="GO" id="GO:0070475">
    <property type="term" value="P:rRNA base methylation"/>
    <property type="evidence" value="ECO:0007669"/>
    <property type="project" value="UniProtKB-UniRule"/>
</dbReference>
<dbReference type="EMBL" id="NPDX01000001">
    <property type="protein sequence ID" value="PJZ86054.1"/>
    <property type="molecule type" value="Genomic_DNA"/>
</dbReference>
<comment type="caution">
    <text evidence="7">The sequence shown here is derived from an EMBL/GenBank/DDBJ whole genome shotgun (WGS) entry which is preliminary data.</text>
</comment>
<gene>
    <name evidence="7" type="primary">mraW</name>
    <name evidence="6" type="synonym">rsmH</name>
    <name evidence="7" type="ORF">CH364_07730</name>
</gene>
<dbReference type="InterPro" id="IPR002903">
    <property type="entry name" value="RsmH"/>
</dbReference>
<feature type="binding site" evidence="6">
    <location>
        <position position="108"/>
    </location>
    <ligand>
        <name>S-adenosyl-L-methionine</name>
        <dbReference type="ChEBI" id="CHEBI:59789"/>
    </ligand>
</feature>
<dbReference type="HAMAP" id="MF_01007">
    <property type="entry name" value="16SrRNA_methyltr_H"/>
    <property type="match status" value="1"/>
</dbReference>
<keyword evidence="2 6" id="KW-0698">rRNA processing</keyword>
<feature type="binding site" evidence="6">
    <location>
        <position position="115"/>
    </location>
    <ligand>
        <name>S-adenosyl-L-methionine</name>
        <dbReference type="ChEBI" id="CHEBI:59789"/>
    </ligand>
</feature>
<evidence type="ECO:0000256" key="4">
    <source>
        <dbReference type="ARBA" id="ARBA00022679"/>
    </source>
</evidence>